<keyword evidence="1" id="KW-1133">Transmembrane helix</keyword>
<feature type="transmembrane region" description="Helical" evidence="1">
    <location>
        <begin position="20"/>
        <end position="40"/>
    </location>
</feature>
<reference evidence="2" key="2">
    <citation type="journal article" date="2015" name="Data Brief">
        <title>Shoot transcriptome of the giant reed, Arundo donax.</title>
        <authorList>
            <person name="Barrero R.A."/>
            <person name="Guerrero F.D."/>
            <person name="Moolhuijzen P."/>
            <person name="Goolsby J.A."/>
            <person name="Tidwell J."/>
            <person name="Bellgard S.E."/>
            <person name="Bellgard M.I."/>
        </authorList>
    </citation>
    <scope>NUCLEOTIDE SEQUENCE</scope>
    <source>
        <tissue evidence="2">Shoot tissue taken approximately 20 cm above the soil surface</tissue>
    </source>
</reference>
<organism evidence="2">
    <name type="scientific">Arundo donax</name>
    <name type="common">Giant reed</name>
    <name type="synonym">Donax arundinaceus</name>
    <dbReference type="NCBI Taxonomy" id="35708"/>
    <lineage>
        <taxon>Eukaryota</taxon>
        <taxon>Viridiplantae</taxon>
        <taxon>Streptophyta</taxon>
        <taxon>Embryophyta</taxon>
        <taxon>Tracheophyta</taxon>
        <taxon>Spermatophyta</taxon>
        <taxon>Magnoliopsida</taxon>
        <taxon>Liliopsida</taxon>
        <taxon>Poales</taxon>
        <taxon>Poaceae</taxon>
        <taxon>PACMAD clade</taxon>
        <taxon>Arundinoideae</taxon>
        <taxon>Arundineae</taxon>
        <taxon>Arundo</taxon>
    </lineage>
</organism>
<sequence>MSNWGVLLIRLSFILNVPFPFLLFSSPFSGLSTFLCFNFGHKLLKNCRLKICKNLEDIILENFVYKSMAHFPVFCCSNSYFWCIILSKYCEKCMSFLLASGPQVTILF</sequence>
<evidence type="ECO:0000256" key="1">
    <source>
        <dbReference type="SAM" id="Phobius"/>
    </source>
</evidence>
<protein>
    <submittedName>
        <fullName evidence="2">Uncharacterized protein</fullName>
    </submittedName>
</protein>
<name>A0A0A9B9T5_ARUDO</name>
<dbReference type="AlphaFoldDB" id="A0A0A9B9T5"/>
<keyword evidence="1" id="KW-0472">Membrane</keyword>
<keyword evidence="1" id="KW-0812">Transmembrane</keyword>
<accession>A0A0A9B9T5</accession>
<proteinExistence type="predicted"/>
<reference evidence="2" key="1">
    <citation type="submission" date="2014-09" db="EMBL/GenBank/DDBJ databases">
        <authorList>
            <person name="Magalhaes I.L.F."/>
            <person name="Oliveira U."/>
            <person name="Santos F.R."/>
            <person name="Vidigal T.H.D.A."/>
            <person name="Brescovit A.D."/>
            <person name="Santos A.J."/>
        </authorList>
    </citation>
    <scope>NUCLEOTIDE SEQUENCE</scope>
    <source>
        <tissue evidence="2">Shoot tissue taken approximately 20 cm above the soil surface</tissue>
    </source>
</reference>
<evidence type="ECO:0000313" key="2">
    <source>
        <dbReference type="EMBL" id="JAD60719.1"/>
    </source>
</evidence>
<dbReference type="EMBL" id="GBRH01237176">
    <property type="protein sequence ID" value="JAD60719.1"/>
    <property type="molecule type" value="Transcribed_RNA"/>
</dbReference>